<dbReference type="Proteomes" id="UP000727071">
    <property type="component" value="Unassembled WGS sequence"/>
</dbReference>
<feature type="domain" description="HTH cro/C1-type" evidence="1">
    <location>
        <begin position="17"/>
        <end position="71"/>
    </location>
</feature>
<gene>
    <name evidence="3" type="ORF">KII88_00465</name>
    <name evidence="2" type="ORF">KIJ07_06125</name>
</gene>
<evidence type="ECO:0000313" key="4">
    <source>
        <dbReference type="Proteomes" id="UP000705994"/>
    </source>
</evidence>
<dbReference type="PROSITE" id="PS50943">
    <property type="entry name" value="HTH_CROC1"/>
    <property type="match status" value="1"/>
</dbReference>
<proteinExistence type="predicted"/>
<dbReference type="GO" id="GO:0003677">
    <property type="term" value="F:DNA binding"/>
    <property type="evidence" value="ECO:0007669"/>
    <property type="project" value="InterPro"/>
</dbReference>
<dbReference type="CDD" id="cd00093">
    <property type="entry name" value="HTH_XRE"/>
    <property type="match status" value="1"/>
</dbReference>
<dbReference type="InterPro" id="IPR001387">
    <property type="entry name" value="Cro/C1-type_HTH"/>
</dbReference>
<dbReference type="AlphaFoldDB" id="A0AB35FWV5"/>
<reference evidence="3 4" key="1">
    <citation type="submission" date="2021-05" db="EMBL/GenBank/DDBJ databases">
        <title>Pangenome of Leuconostoc gelidum warrants species status for Leuconostoc gelidum subsp. gasicomitatum.</title>
        <authorList>
            <person name="Johansson P."/>
            <person name="Sade E."/>
            <person name="Hultman J."/>
            <person name="Auvinen P."/>
            <person name="Bjorkroth J."/>
        </authorList>
    </citation>
    <scope>NUCLEOTIDE SEQUENCE</scope>
    <source>
        <strain evidence="2 4">AMKR21</strain>
        <strain evidence="3">C220d</strain>
    </source>
</reference>
<dbReference type="Proteomes" id="UP000705994">
    <property type="component" value="Unassembled WGS sequence"/>
</dbReference>
<sequence>MMVNNTFSEIQNLGRLIREMRQSRGVSANDLVQVTGLSHSVISKFERGQTDIQFSSMIKILSAMSLTLEDLCHAPMFTEFVVNEMAEKAYECQNSPAILETILNELNRRAILLRQEQVFKRILETRVHANQPLSHDVNDYFDNLTEFWTFDAYLALLAEPFLSQRLHLRIAKVVVGCQGQLPKIINIAYDTFVQ</sequence>
<keyword evidence="4" id="KW-1185">Reference proteome</keyword>
<evidence type="ECO:0000313" key="5">
    <source>
        <dbReference type="Proteomes" id="UP000727071"/>
    </source>
</evidence>
<evidence type="ECO:0000313" key="2">
    <source>
        <dbReference type="EMBL" id="MBZ5999983.1"/>
    </source>
</evidence>
<dbReference type="EMBL" id="JAHBFV010000003">
    <property type="protein sequence ID" value="MBZ6015023.1"/>
    <property type="molecule type" value="Genomic_DNA"/>
</dbReference>
<dbReference type="Pfam" id="PF13560">
    <property type="entry name" value="HTH_31"/>
    <property type="match status" value="1"/>
</dbReference>
<dbReference type="InterPro" id="IPR010982">
    <property type="entry name" value="Lambda_DNA-bd_dom_sf"/>
</dbReference>
<dbReference type="EMBL" id="JAHBFX010000008">
    <property type="protein sequence ID" value="MBZ5999983.1"/>
    <property type="molecule type" value="Genomic_DNA"/>
</dbReference>
<comment type="caution">
    <text evidence="3">The sequence shown here is derived from an EMBL/GenBank/DDBJ whole genome shotgun (WGS) entry which is preliminary data.</text>
</comment>
<dbReference type="Gene3D" id="1.10.260.40">
    <property type="entry name" value="lambda repressor-like DNA-binding domains"/>
    <property type="match status" value="1"/>
</dbReference>
<name>A0AB35FWV5_LEUGE</name>
<protein>
    <submittedName>
        <fullName evidence="3">Helix-turn-helix transcriptional regulator</fullName>
    </submittedName>
</protein>
<evidence type="ECO:0000259" key="1">
    <source>
        <dbReference type="PROSITE" id="PS50943"/>
    </source>
</evidence>
<dbReference type="SUPFAM" id="SSF47413">
    <property type="entry name" value="lambda repressor-like DNA-binding domains"/>
    <property type="match status" value="1"/>
</dbReference>
<accession>A0AB35FWV5</accession>
<dbReference type="SMART" id="SM00530">
    <property type="entry name" value="HTH_XRE"/>
    <property type="match status" value="1"/>
</dbReference>
<organism evidence="3 5">
    <name type="scientific">Leuconostoc gelidum subsp. gelidum</name>
    <dbReference type="NCBI Taxonomy" id="1607839"/>
    <lineage>
        <taxon>Bacteria</taxon>
        <taxon>Bacillati</taxon>
        <taxon>Bacillota</taxon>
        <taxon>Bacilli</taxon>
        <taxon>Lactobacillales</taxon>
        <taxon>Lactobacillaceae</taxon>
        <taxon>Leuconostoc</taxon>
        <taxon>Leuconostoc gelidum group</taxon>
    </lineage>
</organism>
<dbReference type="RefSeq" id="WP_224145091.1">
    <property type="nucleotide sequence ID" value="NZ_JAHBFO010000016.1"/>
</dbReference>
<evidence type="ECO:0000313" key="3">
    <source>
        <dbReference type="EMBL" id="MBZ6015023.1"/>
    </source>
</evidence>